<dbReference type="RefSeq" id="WP_348738669.1">
    <property type="nucleotide sequence ID" value="NZ_CAXJRC010000022.1"/>
</dbReference>
<reference evidence="1 2" key="1">
    <citation type="submission" date="2024-05" db="EMBL/GenBank/DDBJ databases">
        <authorList>
            <person name="Duchaud E."/>
        </authorList>
    </citation>
    <scope>NUCLEOTIDE SEQUENCE [LARGE SCALE GENOMIC DNA]</scope>
    <source>
        <strain evidence="1">Ena-SAMPLE-TAB-13-05-2024-13:56:06:370-140305</strain>
    </source>
</reference>
<dbReference type="EMBL" id="CAXJRC010000022">
    <property type="protein sequence ID" value="CAL2106987.1"/>
    <property type="molecule type" value="Genomic_DNA"/>
</dbReference>
<keyword evidence="2" id="KW-1185">Reference proteome</keyword>
<evidence type="ECO:0008006" key="3">
    <source>
        <dbReference type="Google" id="ProtNLM"/>
    </source>
</evidence>
<organism evidence="1 2">
    <name type="scientific">Tenacibaculum vairaonense</name>
    <dbReference type="NCBI Taxonomy" id="3137860"/>
    <lineage>
        <taxon>Bacteria</taxon>
        <taxon>Pseudomonadati</taxon>
        <taxon>Bacteroidota</taxon>
        <taxon>Flavobacteriia</taxon>
        <taxon>Flavobacteriales</taxon>
        <taxon>Flavobacteriaceae</taxon>
        <taxon>Tenacibaculum</taxon>
    </lineage>
</organism>
<dbReference type="Proteomes" id="UP001497602">
    <property type="component" value="Unassembled WGS sequence"/>
</dbReference>
<proteinExistence type="predicted"/>
<gene>
    <name evidence="1" type="ORF">T190115A13A_20267</name>
</gene>
<comment type="caution">
    <text evidence="1">The sequence shown here is derived from an EMBL/GenBank/DDBJ whole genome shotgun (WGS) entry which is preliminary data.</text>
</comment>
<name>A0ABM9PMQ3_9FLAO</name>
<evidence type="ECO:0000313" key="2">
    <source>
        <dbReference type="Proteomes" id="UP001497602"/>
    </source>
</evidence>
<sequence>MKSLLQIKDLLNKGNLIVVVMLFYVTVSFANDPFPKYYKWFLEDCDACGCSNNGGSLGLGGVVDNNFIGVRYLHQKYQSKDGIFDNSPLINEYFNTIQVWSRIPVLKEKLELQVFVPYHFHSRDYIDKTTAINGLGDLSFLVNYTVLNAKNGNYNELKDKVSSSNHLLKIGAGLKLPTGNYNEAINNSINPSFQLGTGSFDVVTNLQYVYKYNDLGVTNYLNYYLKTTNNKSYKFGNQFNFNSTFFYVLKDDKNHNFVPSFGVSGEFYEENKVFNLPVKNTNGYVLFSSIGAEYNTESLTFGVLAMYPIQQKLAQGAINVKYRSSVYLNYNF</sequence>
<evidence type="ECO:0000313" key="1">
    <source>
        <dbReference type="EMBL" id="CAL2106987.1"/>
    </source>
</evidence>
<protein>
    <recommendedName>
        <fullName evidence="3">Transporter</fullName>
    </recommendedName>
</protein>
<accession>A0ABM9PMQ3</accession>